<keyword evidence="6" id="KW-0762">Sugar transport</keyword>
<dbReference type="GO" id="GO:0042956">
    <property type="term" value="P:maltodextrin transmembrane transport"/>
    <property type="evidence" value="ECO:0007669"/>
    <property type="project" value="TreeGrafter"/>
</dbReference>
<protein>
    <submittedName>
        <fullName evidence="6">Multiple sugar transport system substrate-binding protein</fullName>
    </submittedName>
</protein>
<evidence type="ECO:0000256" key="1">
    <source>
        <dbReference type="ARBA" id="ARBA00008520"/>
    </source>
</evidence>
<evidence type="ECO:0000313" key="6">
    <source>
        <dbReference type="EMBL" id="PXW64265.1"/>
    </source>
</evidence>
<dbReference type="GO" id="GO:0055052">
    <property type="term" value="C:ATP-binding cassette (ABC) transporter complex, substrate-binding subunit-containing"/>
    <property type="evidence" value="ECO:0007669"/>
    <property type="project" value="TreeGrafter"/>
</dbReference>
<name>A0A2V3UFZ6_9HYPH</name>
<evidence type="ECO:0000256" key="3">
    <source>
        <dbReference type="ARBA" id="ARBA00022729"/>
    </source>
</evidence>
<accession>A0A2V3UFZ6</accession>
<dbReference type="OrthoDB" id="3239593at2"/>
<dbReference type="Gene3D" id="3.40.190.10">
    <property type="entry name" value="Periplasmic binding protein-like II"/>
    <property type="match status" value="1"/>
</dbReference>
<evidence type="ECO:0000256" key="4">
    <source>
        <dbReference type="ARBA" id="ARBA00022764"/>
    </source>
</evidence>
<dbReference type="InterPro" id="IPR006059">
    <property type="entry name" value="SBP"/>
</dbReference>
<comment type="similarity">
    <text evidence="1">Belongs to the bacterial solute-binding protein 1 family.</text>
</comment>
<dbReference type="GO" id="GO:0015768">
    <property type="term" value="P:maltose transport"/>
    <property type="evidence" value="ECO:0007669"/>
    <property type="project" value="TreeGrafter"/>
</dbReference>
<dbReference type="EMBL" id="QJJK01000001">
    <property type="protein sequence ID" value="PXW64265.1"/>
    <property type="molecule type" value="Genomic_DNA"/>
</dbReference>
<keyword evidence="2" id="KW-0813">Transport</keyword>
<proteinExistence type="inferred from homology"/>
<organism evidence="6 7">
    <name type="scientific">Chelatococcus asaccharovorans</name>
    <dbReference type="NCBI Taxonomy" id="28210"/>
    <lineage>
        <taxon>Bacteria</taxon>
        <taxon>Pseudomonadati</taxon>
        <taxon>Pseudomonadota</taxon>
        <taxon>Alphaproteobacteria</taxon>
        <taxon>Hyphomicrobiales</taxon>
        <taxon>Chelatococcaceae</taxon>
        <taxon>Chelatococcus</taxon>
    </lineage>
</organism>
<dbReference type="PANTHER" id="PTHR30061">
    <property type="entry name" value="MALTOSE-BINDING PERIPLASMIC PROTEIN"/>
    <property type="match status" value="1"/>
</dbReference>
<feature type="chain" id="PRO_5016003713" evidence="5">
    <location>
        <begin position="36"/>
        <end position="434"/>
    </location>
</feature>
<reference evidence="6 7" key="1">
    <citation type="submission" date="2018-05" db="EMBL/GenBank/DDBJ databases">
        <title>Genomic Encyclopedia of Type Strains, Phase IV (KMG-IV): sequencing the most valuable type-strain genomes for metagenomic binning, comparative biology and taxonomic classification.</title>
        <authorList>
            <person name="Goeker M."/>
        </authorList>
    </citation>
    <scope>NUCLEOTIDE SEQUENCE [LARGE SCALE GENOMIC DNA]</scope>
    <source>
        <strain evidence="6 7">DSM 6462</strain>
    </source>
</reference>
<feature type="signal peptide" evidence="5">
    <location>
        <begin position="1"/>
        <end position="35"/>
    </location>
</feature>
<dbReference type="GO" id="GO:1901982">
    <property type="term" value="F:maltose binding"/>
    <property type="evidence" value="ECO:0007669"/>
    <property type="project" value="TreeGrafter"/>
</dbReference>
<dbReference type="PANTHER" id="PTHR30061:SF50">
    <property type="entry name" value="MALTOSE_MALTODEXTRIN-BINDING PERIPLASMIC PROTEIN"/>
    <property type="match status" value="1"/>
</dbReference>
<keyword evidence="4" id="KW-0574">Periplasm</keyword>
<evidence type="ECO:0000256" key="2">
    <source>
        <dbReference type="ARBA" id="ARBA00022448"/>
    </source>
</evidence>
<keyword evidence="7" id="KW-1185">Reference proteome</keyword>
<dbReference type="RefSeq" id="WP_110372377.1">
    <property type="nucleotide sequence ID" value="NZ_QJJK01000001.1"/>
</dbReference>
<gene>
    <name evidence="6" type="ORF">C7450_10119</name>
</gene>
<sequence>MMKFAELTSRKLAVRRPVFAMAAAALFASMLPAQAEKLTIWGGWPEMEPFYKRVGEQLKQKYPDLEISVELIALREHEKRNALALPSGAAADVIEMEVEATRYLEGGLVPPAPDNVVKFVKDGKHFDTFFQDSVTFEDKIYGVPLFRGQTALYYNTDMFAKAGLSGAPKTMADYTPYAEKLTQRDAQGKPVVSGWSLRLSGGGQGVAEKFWINLFQFGGNLIEEKNGKWKAAFANEAGRKAFKQYVENVQVLKTVSPEMKADAEAFELGQTAMFIRESWVIGDIAKKSPNLKYATAPLPRGSIVIPVNLYVPTKPGKKADLAWEYVLQANAPENLQWLLDNIGWLPNRKDVDYSAIIAKTPAFGAFVNFPADYKFFSLPAIAPASEILTRVAARLVDGYTNPKLQDDAAIDAFLKEAAAEVDTILKREGLLATP</sequence>
<dbReference type="Pfam" id="PF13416">
    <property type="entry name" value="SBP_bac_8"/>
    <property type="match status" value="1"/>
</dbReference>
<evidence type="ECO:0000313" key="7">
    <source>
        <dbReference type="Proteomes" id="UP000248021"/>
    </source>
</evidence>
<evidence type="ECO:0000256" key="5">
    <source>
        <dbReference type="SAM" id="SignalP"/>
    </source>
</evidence>
<dbReference type="AlphaFoldDB" id="A0A2V3UFZ6"/>
<dbReference type="SUPFAM" id="SSF53850">
    <property type="entry name" value="Periplasmic binding protein-like II"/>
    <property type="match status" value="1"/>
</dbReference>
<keyword evidence="3 5" id="KW-0732">Signal</keyword>
<dbReference type="Proteomes" id="UP000248021">
    <property type="component" value="Unassembled WGS sequence"/>
</dbReference>
<comment type="caution">
    <text evidence="6">The sequence shown here is derived from an EMBL/GenBank/DDBJ whole genome shotgun (WGS) entry which is preliminary data.</text>
</comment>